<feature type="chain" id="PRO_5042199575" evidence="2">
    <location>
        <begin position="27"/>
        <end position="82"/>
    </location>
</feature>
<reference evidence="3 6" key="1">
    <citation type="submission" date="2023-07" db="EMBL/GenBank/DDBJ databases">
        <authorList>
            <person name="Peeters C."/>
        </authorList>
    </citation>
    <scope>NUCLEOTIDE SEQUENCE</scope>
    <source>
        <strain evidence="4 6">R-77569</strain>
        <strain evidence="3">R-77591</strain>
    </source>
</reference>
<keyword evidence="6" id="KW-1185">Reference proteome</keyword>
<comment type="caution">
    <text evidence="3">The sequence shown here is derived from an EMBL/GenBank/DDBJ whole genome shotgun (WGS) entry which is preliminary data.</text>
</comment>
<dbReference type="AlphaFoldDB" id="A0AAD2EJ87"/>
<evidence type="ECO:0000256" key="2">
    <source>
        <dbReference type="SAM" id="SignalP"/>
    </source>
</evidence>
<evidence type="ECO:0000313" key="4">
    <source>
        <dbReference type="EMBL" id="CAJ0860159.1"/>
    </source>
</evidence>
<dbReference type="EMBL" id="CATVXE010000007">
    <property type="protein sequence ID" value="CAJ0682783.1"/>
    <property type="molecule type" value="Genomic_DNA"/>
</dbReference>
<dbReference type="EMBL" id="CAUDKV010000004">
    <property type="protein sequence ID" value="CAJ0860159.1"/>
    <property type="molecule type" value="Genomic_DNA"/>
</dbReference>
<evidence type="ECO:0000313" key="6">
    <source>
        <dbReference type="Proteomes" id="UP001190452"/>
    </source>
</evidence>
<gene>
    <name evidence="4" type="ORF">R77569_01316</name>
    <name evidence="3" type="ORF">R77591_02021</name>
</gene>
<proteinExistence type="predicted"/>
<feature type="signal peptide" evidence="2">
    <location>
        <begin position="1"/>
        <end position="26"/>
    </location>
</feature>
<dbReference type="Proteomes" id="UP001190002">
    <property type="component" value="Unassembled WGS sequence"/>
</dbReference>
<dbReference type="Proteomes" id="UP001190452">
    <property type="component" value="Unassembled WGS sequence"/>
</dbReference>
<evidence type="ECO:0000256" key="1">
    <source>
        <dbReference type="SAM" id="MobiDB-lite"/>
    </source>
</evidence>
<evidence type="ECO:0000313" key="5">
    <source>
        <dbReference type="Proteomes" id="UP001190002"/>
    </source>
</evidence>
<name>A0AAD2EJ87_9RALS</name>
<dbReference type="RefSeq" id="WP_104566394.1">
    <property type="nucleotide sequence ID" value="NZ_CATVXE010000007.1"/>
</dbReference>
<accession>A0AAD2EJ87</accession>
<feature type="region of interest" description="Disordered" evidence="1">
    <location>
        <begin position="25"/>
        <end position="82"/>
    </location>
</feature>
<feature type="compositionally biased region" description="Basic and acidic residues" evidence="1">
    <location>
        <begin position="52"/>
        <end position="67"/>
    </location>
</feature>
<organism evidence="3 5">
    <name type="scientific">Ralstonia mannitolilytica</name>
    <dbReference type="NCBI Taxonomy" id="105219"/>
    <lineage>
        <taxon>Bacteria</taxon>
        <taxon>Pseudomonadati</taxon>
        <taxon>Pseudomonadota</taxon>
        <taxon>Betaproteobacteria</taxon>
        <taxon>Burkholderiales</taxon>
        <taxon>Burkholderiaceae</taxon>
        <taxon>Ralstonia</taxon>
    </lineage>
</organism>
<feature type="compositionally biased region" description="Low complexity" evidence="1">
    <location>
        <begin position="36"/>
        <end position="45"/>
    </location>
</feature>
<protein>
    <submittedName>
        <fullName evidence="3">Uncharacterized protein</fullName>
    </submittedName>
</protein>
<sequence length="82" mass="8396">MTRTQAHWIAAAAVSLLCTVSLTAHAKGGNAGGGSAAHMSGQGMANTNGPETLDRDKGRARAADRAHQHGKSTQHKHAGKSK</sequence>
<feature type="compositionally biased region" description="Basic residues" evidence="1">
    <location>
        <begin position="68"/>
        <end position="82"/>
    </location>
</feature>
<keyword evidence="2" id="KW-0732">Signal</keyword>
<evidence type="ECO:0000313" key="3">
    <source>
        <dbReference type="EMBL" id="CAJ0682783.1"/>
    </source>
</evidence>